<keyword evidence="4" id="KW-1185">Reference proteome</keyword>
<dbReference type="EMBL" id="JAKZHW010000002">
    <property type="protein sequence ID" value="MCH8617366.1"/>
    <property type="molecule type" value="Genomic_DNA"/>
</dbReference>
<organism evidence="3 4">
    <name type="scientific">Sphingomonas telluris</name>
    <dbReference type="NCBI Taxonomy" id="2907998"/>
    <lineage>
        <taxon>Bacteria</taxon>
        <taxon>Pseudomonadati</taxon>
        <taxon>Pseudomonadota</taxon>
        <taxon>Alphaproteobacteria</taxon>
        <taxon>Sphingomonadales</taxon>
        <taxon>Sphingomonadaceae</taxon>
        <taxon>Sphingomonas</taxon>
    </lineage>
</organism>
<reference evidence="3 4" key="1">
    <citation type="submission" date="2022-03" db="EMBL/GenBank/DDBJ databases">
        <authorList>
            <person name="Jo J.-H."/>
            <person name="Im W.-T."/>
        </authorList>
    </citation>
    <scope>NUCLEOTIDE SEQUENCE [LARGE SCALE GENOMIC DNA]</scope>
    <source>
        <strain evidence="3 4">SM33</strain>
    </source>
</reference>
<feature type="signal peptide" evidence="1">
    <location>
        <begin position="1"/>
        <end position="22"/>
    </location>
</feature>
<evidence type="ECO:0000256" key="1">
    <source>
        <dbReference type="SAM" id="SignalP"/>
    </source>
</evidence>
<sequence>MRLLYKFVSALALLTSATAASAAIADVEGDYLGTYTGPLNGDVDILSGDVAFDGSSYLLSTVENGTVGTTPGSLFVWGINRGSGTPRLSFGSPSVGAGILFDAVVVMFPDGTLRVVTFPLMGAPTINQFAGSTSVAGDALSATVPLALLGSMGFDPANYTFSLWSRARVNPAADGTNAEIADFLTSSGSLTARSVPEPATWMTLLLGFAFAGLLLRAGRNNPDEEVSAA</sequence>
<keyword evidence="1" id="KW-0732">Signal</keyword>
<dbReference type="Pfam" id="PF07589">
    <property type="entry name" value="PEP-CTERM"/>
    <property type="match status" value="1"/>
</dbReference>
<accession>A0ABS9VQY1</accession>
<comment type="caution">
    <text evidence="3">The sequence shown here is derived from an EMBL/GenBank/DDBJ whole genome shotgun (WGS) entry which is preliminary data.</text>
</comment>
<evidence type="ECO:0000313" key="4">
    <source>
        <dbReference type="Proteomes" id="UP001203058"/>
    </source>
</evidence>
<feature type="chain" id="PRO_5047292746" evidence="1">
    <location>
        <begin position="23"/>
        <end position="229"/>
    </location>
</feature>
<proteinExistence type="predicted"/>
<feature type="domain" description="Ice-binding protein C-terminal" evidence="2">
    <location>
        <begin position="194"/>
        <end position="219"/>
    </location>
</feature>
<evidence type="ECO:0000259" key="2">
    <source>
        <dbReference type="Pfam" id="PF07589"/>
    </source>
</evidence>
<dbReference type="Proteomes" id="UP001203058">
    <property type="component" value="Unassembled WGS sequence"/>
</dbReference>
<evidence type="ECO:0000313" key="3">
    <source>
        <dbReference type="EMBL" id="MCH8617366.1"/>
    </source>
</evidence>
<protein>
    <submittedName>
        <fullName evidence="3">PEP-CTERM sorting domain-containing protein</fullName>
    </submittedName>
</protein>
<gene>
    <name evidence="3" type="ORF">LZ016_14805</name>
</gene>
<name>A0ABS9VQY1_9SPHN</name>
<dbReference type="RefSeq" id="WP_241448237.1">
    <property type="nucleotide sequence ID" value="NZ_JAKZHW010000002.1"/>
</dbReference>
<dbReference type="InterPro" id="IPR013424">
    <property type="entry name" value="Ice-binding_C"/>
</dbReference>